<gene>
    <name evidence="1" type="ORF">SAMN02787144_1009122</name>
</gene>
<protein>
    <submittedName>
        <fullName evidence="1">Uncharacterized protein</fullName>
    </submittedName>
</protein>
<proteinExistence type="predicted"/>
<evidence type="ECO:0000313" key="1">
    <source>
        <dbReference type="EMBL" id="SFY01462.1"/>
    </source>
</evidence>
<name>A0A1K2BSC0_STRAR</name>
<dbReference type="RefSeq" id="WP_072486157.1">
    <property type="nucleotide sequence ID" value="NZ_CP108276.1"/>
</dbReference>
<accession>A0A1K2BSC0</accession>
<reference evidence="1 2" key="1">
    <citation type="submission" date="2016-11" db="EMBL/GenBank/DDBJ databases">
        <authorList>
            <person name="Jaros S."/>
            <person name="Januszkiewicz K."/>
            <person name="Wedrychowicz H."/>
        </authorList>
    </citation>
    <scope>NUCLEOTIDE SEQUENCE [LARGE SCALE GENOMIC DNA]</scope>
    <source>
        <strain evidence="1 2">OK807</strain>
    </source>
</reference>
<sequence>MDDGAVWNGKGASPSAWAQKRFGTQASGLAAGVPKRLTRAHQRARAVHAEANLKKRGPYGHVLAEAVREELADEAVALGGTVRELRGYAYAVINGHALFPFRYADRAVPLDRARLRADVSPQRRRMLTAHGPEAPEGLFPLDDILTTDAYEELHEAFEELGRTTKLVSVFFTSAWEDGIHAIHWGDAHLDGDRTFSWSHVEPLAPARR</sequence>
<dbReference type="EMBL" id="FPJO01000009">
    <property type="protein sequence ID" value="SFY01462.1"/>
    <property type="molecule type" value="Genomic_DNA"/>
</dbReference>
<dbReference type="OrthoDB" id="4297016at2"/>
<dbReference type="AlphaFoldDB" id="A0A1K2BSC0"/>
<dbReference type="Proteomes" id="UP000181909">
    <property type="component" value="Unassembled WGS sequence"/>
</dbReference>
<evidence type="ECO:0000313" key="2">
    <source>
        <dbReference type="Proteomes" id="UP000181909"/>
    </source>
</evidence>
<dbReference type="STRING" id="1893.SAMN02787144_1009122"/>
<organism evidence="1 2">
    <name type="scientific">Streptomyces atratus</name>
    <dbReference type="NCBI Taxonomy" id="1893"/>
    <lineage>
        <taxon>Bacteria</taxon>
        <taxon>Bacillati</taxon>
        <taxon>Actinomycetota</taxon>
        <taxon>Actinomycetes</taxon>
        <taxon>Kitasatosporales</taxon>
        <taxon>Streptomycetaceae</taxon>
        <taxon>Streptomyces</taxon>
    </lineage>
</organism>